<dbReference type="InterPro" id="IPR051553">
    <property type="entry name" value="Ran_GTPase-activating"/>
</dbReference>
<dbReference type="SUPFAM" id="SSF50985">
    <property type="entry name" value="RCC1/BLIP-II"/>
    <property type="match status" value="2"/>
</dbReference>
<dbReference type="Gene3D" id="2.130.10.30">
    <property type="entry name" value="Regulator of chromosome condensation 1/beta-lactamase-inhibitor protein II"/>
    <property type="match status" value="3"/>
</dbReference>
<dbReference type="GO" id="GO:0006633">
    <property type="term" value="P:fatty acid biosynthetic process"/>
    <property type="evidence" value="ECO:0007669"/>
    <property type="project" value="InterPro"/>
</dbReference>
<sequence length="911" mass="96418">MSIEVAVGLLSGKSATVRADPDEDLGTLKRRAQTALGVGRGRLVGPSGSILNEFEPIRRTRLQDGDFLTLHINKVQVRGANKAFSGILGDGSVVAWGSADDGGDGSVVEAELKNVQQIQATAFAFAAVVGDGSVVSWGAVHLGGDSSAVQDKLKNVQQIQACDSAFAAILADGSVVTWGSAHDGGDSSAVEAELKNVQQIQASSGAFAAILGDGSVVTWGDVDLGGDSSAVQDKLKNVQQIQANSAAFAAILGDGSVVTWGDADNGGVCSAVQDQLRNVQQIQVTDNAFAAILLDGSVVAWGYFYCGGDSRAVQEQLKNVRQIQASAAAFAAMLDNGSAVTWGAAEHGGDSSEVQAELKNVQQIHANYRAFAAVLGDGSVVTWGAAGYGGDSSAVQGQLHNVQQIQANHHAFAAILCDGSVVTWGRCSHGGDSSAVQAQLRNVERIQASKDAFAAILADGSVLSWGHAYHGGDSSAMQATALQVAGPRCSFHSACARKRPEPQLLRLGAEPLEALKDLGLEPGPGLSHWLGPQPWPNHHRGFALVRGGEILAATRAALTSQYPACLAELSPAWEETPPAREYLCFFQFNLARDSDLSRSDGNRVRETLMGEVLHSIQRQHPRPKCIVLAPLKGFVPWLLEVRGHELLLTLGFDPSLASLMSRVLTAAGSAEELDLNLSFVDSDGDLVHFFCAVDDGFSQMRMRINSEASRRVRRLRSAGEDSLVVLLEDGSPLQVVAPRSSVEDGSLTRIQEVARGLGMLPVSMKKPLCTLCESFLASRKDGQCPDEEASFHFKHGAMLSSLHWWGDESAQGLRRSCGLLAGYLYEPGMMKQNAEDYAKGLLPFLPERQFTLVPLLSSFSEVQGAVRKWQLDPFFPHGPPLGDGGLDFGAGPTAIEDAHVHTSALGNSTVA</sequence>
<dbReference type="InterPro" id="IPR042303">
    <property type="entry name" value="Malonyl_CoA_deC_C_sf"/>
</dbReference>
<dbReference type="Pfam" id="PF05292">
    <property type="entry name" value="MCD"/>
    <property type="match status" value="1"/>
</dbReference>
<dbReference type="AlphaFoldDB" id="A0A1Q9DRH5"/>
<proteinExistence type="predicted"/>
<reference evidence="2 3" key="1">
    <citation type="submission" date="2016-02" db="EMBL/GenBank/DDBJ databases">
        <title>Genome analysis of coral dinoflagellate symbionts highlights evolutionary adaptations to a symbiotic lifestyle.</title>
        <authorList>
            <person name="Aranda M."/>
            <person name="Li Y."/>
            <person name="Liew Y.J."/>
            <person name="Baumgarten S."/>
            <person name="Simakov O."/>
            <person name="Wilson M."/>
            <person name="Piel J."/>
            <person name="Ashoor H."/>
            <person name="Bougouffa S."/>
            <person name="Bajic V.B."/>
            <person name="Ryu T."/>
            <person name="Ravasi T."/>
            <person name="Bayer T."/>
            <person name="Micklem G."/>
            <person name="Kim H."/>
            <person name="Bhak J."/>
            <person name="Lajeunesse T.C."/>
            <person name="Voolstra C.R."/>
        </authorList>
    </citation>
    <scope>NUCLEOTIDE SEQUENCE [LARGE SCALE GENOMIC DNA]</scope>
    <source>
        <strain evidence="2 3">CCMP2467</strain>
    </source>
</reference>
<evidence type="ECO:0000259" key="1">
    <source>
        <dbReference type="Pfam" id="PF05292"/>
    </source>
</evidence>
<name>A0A1Q9DRH5_SYMMI</name>
<dbReference type="PANTHER" id="PTHR45982:SF1">
    <property type="entry name" value="REGULATOR OF CHROMOSOME CONDENSATION"/>
    <property type="match status" value="1"/>
</dbReference>
<feature type="domain" description="Malonyl-CoA decarboxylase C-terminal" evidence="1">
    <location>
        <begin position="763"/>
        <end position="826"/>
    </location>
</feature>
<dbReference type="InterPro" id="IPR009091">
    <property type="entry name" value="RCC1/BLIP-II"/>
</dbReference>
<protein>
    <submittedName>
        <fullName evidence="2">E3 ubiquitin-protein ligase HERC2</fullName>
    </submittedName>
</protein>
<dbReference type="PANTHER" id="PTHR45982">
    <property type="entry name" value="REGULATOR OF CHROMOSOME CONDENSATION"/>
    <property type="match status" value="1"/>
</dbReference>
<organism evidence="2 3">
    <name type="scientific">Symbiodinium microadriaticum</name>
    <name type="common">Dinoflagellate</name>
    <name type="synonym">Zooxanthella microadriatica</name>
    <dbReference type="NCBI Taxonomy" id="2951"/>
    <lineage>
        <taxon>Eukaryota</taxon>
        <taxon>Sar</taxon>
        <taxon>Alveolata</taxon>
        <taxon>Dinophyceae</taxon>
        <taxon>Suessiales</taxon>
        <taxon>Symbiodiniaceae</taxon>
        <taxon>Symbiodinium</taxon>
    </lineage>
</organism>
<evidence type="ECO:0000313" key="2">
    <source>
        <dbReference type="EMBL" id="OLP97772.1"/>
    </source>
</evidence>
<accession>A0A1Q9DRH5</accession>
<dbReference type="InterPro" id="IPR007956">
    <property type="entry name" value="Malonyl_CoA_deC_C"/>
</dbReference>
<evidence type="ECO:0000313" key="3">
    <source>
        <dbReference type="Proteomes" id="UP000186817"/>
    </source>
</evidence>
<dbReference type="GO" id="GO:0050080">
    <property type="term" value="F:malonyl-CoA decarboxylase activity"/>
    <property type="evidence" value="ECO:0007669"/>
    <property type="project" value="InterPro"/>
</dbReference>
<keyword evidence="3" id="KW-1185">Reference proteome</keyword>
<dbReference type="Proteomes" id="UP000186817">
    <property type="component" value="Unassembled WGS sequence"/>
</dbReference>
<dbReference type="EMBL" id="LSRX01000422">
    <property type="protein sequence ID" value="OLP97772.1"/>
    <property type="molecule type" value="Genomic_DNA"/>
</dbReference>
<gene>
    <name evidence="2" type="primary">HERC2</name>
    <name evidence="2" type="ORF">AK812_SmicGene19855</name>
</gene>
<dbReference type="OrthoDB" id="433059at2759"/>
<comment type="caution">
    <text evidence="2">The sequence shown here is derived from an EMBL/GenBank/DDBJ whole genome shotgun (WGS) entry which is preliminary data.</text>
</comment>
<dbReference type="Gene3D" id="3.40.630.150">
    <property type="entry name" value="Malonyl-CoA decarboxylase, catalytic domain"/>
    <property type="match status" value="1"/>
</dbReference>